<dbReference type="OrthoDB" id="5590282at2759"/>
<feature type="region of interest" description="Disordered" evidence="5">
    <location>
        <begin position="80"/>
        <end position="136"/>
    </location>
</feature>
<proteinExistence type="inferred from homology"/>
<feature type="domain" description="Cyclin-like" evidence="6">
    <location>
        <begin position="442"/>
        <end position="523"/>
    </location>
</feature>
<feature type="region of interest" description="Disordered" evidence="5">
    <location>
        <begin position="1"/>
        <end position="44"/>
    </location>
</feature>
<name>A0A167DHE1_9ASCO</name>
<reference evidence="8 9" key="1">
    <citation type="submission" date="2016-02" db="EMBL/GenBank/DDBJ databases">
        <title>Complete genome sequence and transcriptome regulation of the pentose utilising yeast Sugiyamaella lignohabitans.</title>
        <authorList>
            <person name="Bellasio M."/>
            <person name="Peymann A."/>
            <person name="Valli M."/>
            <person name="Sipitzky M."/>
            <person name="Graf A."/>
            <person name="Sauer M."/>
            <person name="Marx H."/>
            <person name="Mattanovich D."/>
        </authorList>
    </citation>
    <scope>NUCLEOTIDE SEQUENCE [LARGE SCALE GENOMIC DNA]</scope>
    <source>
        <strain evidence="8 9">CBS 10342</strain>
    </source>
</reference>
<feature type="region of interest" description="Disordered" evidence="5">
    <location>
        <begin position="562"/>
        <end position="596"/>
    </location>
</feature>
<protein>
    <submittedName>
        <fullName evidence="8">B-type cyclin CLB4</fullName>
    </submittedName>
</protein>
<dbReference type="InterPro" id="IPR039361">
    <property type="entry name" value="Cyclin"/>
</dbReference>
<dbReference type="InterPro" id="IPR004367">
    <property type="entry name" value="Cyclin_C-dom"/>
</dbReference>
<evidence type="ECO:0000256" key="4">
    <source>
        <dbReference type="RuleBase" id="RU000383"/>
    </source>
</evidence>
<keyword evidence="2 4" id="KW-0195">Cyclin</keyword>
<feature type="compositionally biased region" description="Low complexity" evidence="5">
    <location>
        <begin position="568"/>
        <end position="596"/>
    </location>
</feature>
<dbReference type="RefSeq" id="XP_018735400.1">
    <property type="nucleotide sequence ID" value="XM_018878059.1"/>
</dbReference>
<evidence type="ECO:0000313" key="9">
    <source>
        <dbReference type="Proteomes" id="UP000189580"/>
    </source>
</evidence>
<keyword evidence="9" id="KW-1185">Reference proteome</keyword>
<dbReference type="PIRSF" id="PIRSF001771">
    <property type="entry name" value="Cyclin_A_B_D_E"/>
    <property type="match status" value="1"/>
</dbReference>
<dbReference type="PROSITE" id="PS00292">
    <property type="entry name" value="CYCLINS"/>
    <property type="match status" value="1"/>
</dbReference>
<feature type="compositionally biased region" description="Basic and acidic residues" evidence="5">
    <location>
        <begin position="96"/>
        <end position="105"/>
    </location>
</feature>
<dbReference type="SMART" id="SM00385">
    <property type="entry name" value="CYCLIN"/>
    <property type="match status" value="2"/>
</dbReference>
<comment type="similarity">
    <text evidence="4">Belongs to the cyclin family.</text>
</comment>
<dbReference type="CDD" id="cd20568">
    <property type="entry name" value="CYCLIN_CLBs_yeast_rpt1"/>
    <property type="match status" value="1"/>
</dbReference>
<organism evidence="8 9">
    <name type="scientific">Sugiyamaella lignohabitans</name>
    <dbReference type="NCBI Taxonomy" id="796027"/>
    <lineage>
        <taxon>Eukaryota</taxon>
        <taxon>Fungi</taxon>
        <taxon>Dikarya</taxon>
        <taxon>Ascomycota</taxon>
        <taxon>Saccharomycotina</taxon>
        <taxon>Dipodascomycetes</taxon>
        <taxon>Dipodascales</taxon>
        <taxon>Trichomonascaceae</taxon>
        <taxon>Sugiyamaella</taxon>
    </lineage>
</organism>
<dbReference type="KEGG" id="slb:AWJ20_1201"/>
<dbReference type="Pfam" id="PF00134">
    <property type="entry name" value="Cyclin_N"/>
    <property type="match status" value="1"/>
</dbReference>
<evidence type="ECO:0000256" key="2">
    <source>
        <dbReference type="ARBA" id="ARBA00023127"/>
    </source>
</evidence>
<dbReference type="GO" id="GO:0051301">
    <property type="term" value="P:cell division"/>
    <property type="evidence" value="ECO:0007669"/>
    <property type="project" value="UniProtKB-KW"/>
</dbReference>
<dbReference type="InterPro" id="IPR048258">
    <property type="entry name" value="Cyclins_cyclin-box"/>
</dbReference>
<dbReference type="CDD" id="cd20512">
    <property type="entry name" value="CYCLIN_CLBs_yeast_rpt2"/>
    <property type="match status" value="1"/>
</dbReference>
<evidence type="ECO:0000256" key="1">
    <source>
        <dbReference type="ARBA" id="ARBA00022618"/>
    </source>
</evidence>
<dbReference type="GeneID" id="30032978"/>
<dbReference type="GO" id="GO:0044772">
    <property type="term" value="P:mitotic cell cycle phase transition"/>
    <property type="evidence" value="ECO:0007669"/>
    <property type="project" value="InterPro"/>
</dbReference>
<gene>
    <name evidence="8" type="primary">CLB4</name>
    <name evidence="8" type="ORF">AWJ20_1201</name>
</gene>
<keyword evidence="1" id="KW-0132">Cell division</keyword>
<dbReference type="AlphaFoldDB" id="A0A167DHE1"/>
<feature type="domain" description="Cyclin C-terminal" evidence="7">
    <location>
        <begin position="438"/>
        <end position="553"/>
    </location>
</feature>
<feature type="compositionally biased region" description="Low complexity" evidence="5">
    <location>
        <begin position="85"/>
        <end position="95"/>
    </location>
</feature>
<dbReference type="InterPro" id="IPR036915">
    <property type="entry name" value="Cyclin-like_sf"/>
</dbReference>
<feature type="domain" description="Cyclin-like" evidence="6">
    <location>
        <begin position="345"/>
        <end position="429"/>
    </location>
</feature>
<dbReference type="Gene3D" id="1.10.472.10">
    <property type="entry name" value="Cyclin-like"/>
    <property type="match status" value="2"/>
</dbReference>
<dbReference type="GO" id="GO:0016538">
    <property type="term" value="F:cyclin-dependent protein serine/threonine kinase regulator activity"/>
    <property type="evidence" value="ECO:0007669"/>
    <property type="project" value="InterPro"/>
</dbReference>
<evidence type="ECO:0000256" key="5">
    <source>
        <dbReference type="SAM" id="MobiDB-lite"/>
    </source>
</evidence>
<evidence type="ECO:0000259" key="7">
    <source>
        <dbReference type="SMART" id="SM01332"/>
    </source>
</evidence>
<accession>A0A167DHE1</accession>
<dbReference type="InterPro" id="IPR013763">
    <property type="entry name" value="Cyclin-like_dom"/>
</dbReference>
<dbReference type="InterPro" id="IPR046965">
    <property type="entry name" value="Cyclin_A/B-like"/>
</dbReference>
<feature type="compositionally biased region" description="Polar residues" evidence="5">
    <location>
        <begin position="26"/>
        <end position="37"/>
    </location>
</feature>
<evidence type="ECO:0000259" key="6">
    <source>
        <dbReference type="SMART" id="SM00385"/>
    </source>
</evidence>
<evidence type="ECO:0000256" key="3">
    <source>
        <dbReference type="ARBA" id="ARBA00023306"/>
    </source>
</evidence>
<dbReference type="Pfam" id="PF02984">
    <property type="entry name" value="Cyclin_C"/>
    <property type="match status" value="1"/>
</dbReference>
<dbReference type="SMART" id="SM01332">
    <property type="entry name" value="Cyclin_C"/>
    <property type="match status" value="1"/>
</dbReference>
<sequence length="596" mass="67471">MANSKGLAAAAAVTAVGKNNSRKRTALQTLTNINRQPRQLDAKNVLVEKVSIYNDSKEKPGRQTSAGNAISRNASMARNGRVSLQQQQQQHQQQQHQKELVDHDGYPNSDDTVEEEDEEDEEEDDDYEVHNQYYRRTDAMEDIDTVEELDIADHVHRGTKRPDTRMASGRGSVEYEQDYDTVEDHQSAVAAVTGGGGGAGNRTRVHGMHKPSFDEFDDIEVEVDDDEDDDEDTSNNNVLLHDLTEPTALAVMNIVNDSVLNPNALFPVWEQADKEELRQAYYEIRSRPGILDEDDEDTYDISMVAEYGDDIFAYMRQLEVKMRPSPGYMDLQTEIQWSMRSVLVDWLVQVHHRFNLLPETLFLTINYMDRFLSIKVVSLSKFQLVGIVALFLAAKYEEINCPSVQEIVYMVENGFSADEILKAERYMIDLLDFNLGWPGPMSFLRRTSKADDYDLETRTLAKYLLEISVMDERFVGALPSWIAATAHYLARLMLNRGEWTSAHVYFSGYTAVQLNPAVEVLLECCEHPLEHHKAIYEKYSDRKFKRASLFVADYMRRRRAAANSHTDSVSTTSSSSSVSTATTATSATTATNATTN</sequence>
<feature type="compositionally biased region" description="Acidic residues" evidence="5">
    <location>
        <begin position="111"/>
        <end position="127"/>
    </location>
</feature>
<dbReference type="EMBL" id="CP014501">
    <property type="protein sequence ID" value="ANB12923.1"/>
    <property type="molecule type" value="Genomic_DNA"/>
</dbReference>
<dbReference type="InterPro" id="IPR006671">
    <property type="entry name" value="Cyclin_N"/>
</dbReference>
<dbReference type="SUPFAM" id="SSF47954">
    <property type="entry name" value="Cyclin-like"/>
    <property type="match status" value="2"/>
</dbReference>
<dbReference type="Proteomes" id="UP000189580">
    <property type="component" value="Chromosome a"/>
</dbReference>
<evidence type="ECO:0000313" key="8">
    <source>
        <dbReference type="EMBL" id="ANB12923.1"/>
    </source>
</evidence>
<keyword evidence="3" id="KW-0131">Cell cycle</keyword>
<dbReference type="FunFam" id="1.10.472.10:FF:000001">
    <property type="entry name" value="G2/mitotic-specific cyclin"/>
    <property type="match status" value="1"/>
</dbReference>
<dbReference type="PANTHER" id="PTHR10177">
    <property type="entry name" value="CYCLINS"/>
    <property type="match status" value="1"/>
</dbReference>